<protein>
    <submittedName>
        <fullName evidence="2">Pept_C1 domain-containing protein</fullName>
    </submittedName>
</protein>
<evidence type="ECO:0000313" key="2">
    <source>
        <dbReference type="WBParaSite" id="maker-unitig_23083-snap-gene-0.2-mRNA-1"/>
    </source>
</evidence>
<accession>A0A1I8F7N4</accession>
<sequence length="165" mass="17463">VLNSTLRLVVAGVPPVQLDRAQAARATMRQLNYDYLLAQPASLLSRTLEAWAANDVQTFKNSRGAKRLVKLGELLVDSASDEARKKCHLEAGGPAAAKFYALNASSGTVQEVPSLKSECSGVCPNCLATSSGIVEFSPGDYYIGVIAPVRYPATAMTDSTAQMGL</sequence>
<dbReference type="WBParaSite" id="maker-unitig_23083-snap-gene-0.2-mRNA-1">
    <property type="protein sequence ID" value="maker-unitig_23083-snap-gene-0.2-mRNA-1"/>
    <property type="gene ID" value="maker-unitig_23083-snap-gene-0.2"/>
</dbReference>
<dbReference type="AlphaFoldDB" id="A0A1I8F7N4"/>
<organism evidence="1 2">
    <name type="scientific">Macrostomum lignano</name>
    <dbReference type="NCBI Taxonomy" id="282301"/>
    <lineage>
        <taxon>Eukaryota</taxon>
        <taxon>Metazoa</taxon>
        <taxon>Spiralia</taxon>
        <taxon>Lophotrochozoa</taxon>
        <taxon>Platyhelminthes</taxon>
        <taxon>Rhabditophora</taxon>
        <taxon>Macrostomorpha</taxon>
        <taxon>Macrostomida</taxon>
        <taxon>Macrostomidae</taxon>
        <taxon>Macrostomum</taxon>
    </lineage>
</organism>
<keyword evidence="1" id="KW-1185">Reference proteome</keyword>
<evidence type="ECO:0000313" key="1">
    <source>
        <dbReference type="Proteomes" id="UP000095280"/>
    </source>
</evidence>
<proteinExistence type="predicted"/>
<name>A0A1I8F7N4_9PLAT</name>
<dbReference type="Proteomes" id="UP000095280">
    <property type="component" value="Unplaced"/>
</dbReference>
<reference evidence="2" key="1">
    <citation type="submission" date="2016-11" db="UniProtKB">
        <authorList>
            <consortium name="WormBaseParasite"/>
        </authorList>
    </citation>
    <scope>IDENTIFICATION</scope>
</reference>